<feature type="domain" description="Chitin-binding type-1" evidence="6">
    <location>
        <begin position="272"/>
        <end position="313"/>
    </location>
</feature>
<organism evidence="7 8">
    <name type="scientific">Boothiomyces macroporosus</name>
    <dbReference type="NCBI Taxonomy" id="261099"/>
    <lineage>
        <taxon>Eukaryota</taxon>
        <taxon>Fungi</taxon>
        <taxon>Fungi incertae sedis</taxon>
        <taxon>Chytridiomycota</taxon>
        <taxon>Chytridiomycota incertae sedis</taxon>
        <taxon>Chytridiomycetes</taxon>
        <taxon>Rhizophydiales</taxon>
        <taxon>Terramycetaceae</taxon>
        <taxon>Boothiomyces</taxon>
    </lineage>
</organism>
<dbReference type="PROSITE" id="PS50941">
    <property type="entry name" value="CHIT_BIND_I_2"/>
    <property type="match status" value="2"/>
</dbReference>
<feature type="compositionally biased region" description="Pro residues" evidence="4">
    <location>
        <begin position="257"/>
        <end position="268"/>
    </location>
</feature>
<evidence type="ECO:0000256" key="3">
    <source>
        <dbReference type="PROSITE-ProRule" id="PRU00261"/>
    </source>
</evidence>
<dbReference type="CDD" id="cd22191">
    <property type="entry name" value="DPBB_RlpA_EXP_N-like"/>
    <property type="match status" value="1"/>
</dbReference>
<reference evidence="7" key="1">
    <citation type="submission" date="2020-05" db="EMBL/GenBank/DDBJ databases">
        <title>Phylogenomic resolution of chytrid fungi.</title>
        <authorList>
            <person name="Stajich J.E."/>
            <person name="Amses K."/>
            <person name="Simmons R."/>
            <person name="Seto K."/>
            <person name="Myers J."/>
            <person name="Bonds A."/>
            <person name="Quandt C.A."/>
            <person name="Barry K."/>
            <person name="Liu P."/>
            <person name="Grigoriev I."/>
            <person name="Longcore J.E."/>
            <person name="James T.Y."/>
        </authorList>
    </citation>
    <scope>NUCLEOTIDE SEQUENCE</scope>
    <source>
        <strain evidence="7">PLAUS21</strain>
    </source>
</reference>
<dbReference type="Proteomes" id="UP001210925">
    <property type="component" value="Unassembled WGS sequence"/>
</dbReference>
<protein>
    <recommendedName>
        <fullName evidence="6">Chitin-binding type-1 domain-containing protein</fullName>
    </recommendedName>
</protein>
<dbReference type="AlphaFoldDB" id="A0AAD5Y1J5"/>
<evidence type="ECO:0000256" key="2">
    <source>
        <dbReference type="ARBA" id="ARBA00022729"/>
    </source>
</evidence>
<dbReference type="CDD" id="cd00035">
    <property type="entry name" value="ChtBD1"/>
    <property type="match status" value="1"/>
</dbReference>
<dbReference type="PANTHER" id="PTHR31836:SF28">
    <property type="entry name" value="SRCR DOMAIN-CONTAINING PROTEIN-RELATED"/>
    <property type="match status" value="1"/>
</dbReference>
<dbReference type="EMBL" id="JADGKB010000102">
    <property type="protein sequence ID" value="KAJ3253720.1"/>
    <property type="molecule type" value="Genomic_DNA"/>
</dbReference>
<gene>
    <name evidence="7" type="ORF">HK103_000378</name>
</gene>
<evidence type="ECO:0000313" key="7">
    <source>
        <dbReference type="EMBL" id="KAJ3253720.1"/>
    </source>
</evidence>
<dbReference type="InterPro" id="IPR036908">
    <property type="entry name" value="RlpA-like_sf"/>
</dbReference>
<dbReference type="PANTHER" id="PTHR31836">
    <property type="match status" value="1"/>
</dbReference>
<feature type="compositionally biased region" description="Polar residues" evidence="4">
    <location>
        <begin position="239"/>
        <end position="250"/>
    </location>
</feature>
<proteinExistence type="predicted"/>
<feature type="disulfide bond" evidence="3">
    <location>
        <begin position="286"/>
        <end position="300"/>
    </location>
</feature>
<dbReference type="GO" id="GO:0008061">
    <property type="term" value="F:chitin binding"/>
    <property type="evidence" value="ECO:0007669"/>
    <property type="project" value="UniProtKB-UniRule"/>
</dbReference>
<evidence type="ECO:0000313" key="8">
    <source>
        <dbReference type="Proteomes" id="UP001210925"/>
    </source>
</evidence>
<feature type="chain" id="PRO_5042224272" description="Chitin-binding type-1 domain-containing protein" evidence="5">
    <location>
        <begin position="20"/>
        <end position="384"/>
    </location>
</feature>
<evidence type="ECO:0000256" key="1">
    <source>
        <dbReference type="ARBA" id="ARBA00022669"/>
    </source>
</evidence>
<dbReference type="SUPFAM" id="SSF50685">
    <property type="entry name" value="Barwin-like endoglucanases"/>
    <property type="match status" value="1"/>
</dbReference>
<keyword evidence="8" id="KW-1185">Reference proteome</keyword>
<comment type="caution">
    <text evidence="3">Lacks conserved residue(s) required for the propagation of feature annotation.</text>
</comment>
<dbReference type="Gene3D" id="2.40.40.10">
    <property type="entry name" value="RlpA-like domain"/>
    <property type="match status" value="1"/>
</dbReference>
<keyword evidence="1 3" id="KW-0147">Chitin-binding</keyword>
<feature type="region of interest" description="Disordered" evidence="4">
    <location>
        <begin position="239"/>
        <end position="268"/>
    </location>
</feature>
<dbReference type="InterPro" id="IPR051477">
    <property type="entry name" value="Expansin_CellWall"/>
</dbReference>
<sequence>MAGSLIIYTALSLLQTAAAYSGSMSYYGPPVETYGPWGIDGNGIGACALDCVNHNYFVAMNTGMYQPGMCGLCVKISYNGRTTIGPVVDRCPGCPNQGLDLSPGMFTELAGSLTVGRFDADWEFITCPSSVQAVNLANFPPNAGVCSIPAGSPPPVASGSTAICSGSSWSSGSTQPAPVPVPAAGSTTPSTGSSTSGTCGVSGVNCGSACCSRWGYCGTGPAYCGSGCQANAGTCDGSSQPVTNPAPATNPSSAQPDPVPPVQVTPPQPSGSNICDHAGMNCGSLCCSQYGYCGSDARFCGVGCQPLKGSCTSSQPVAPAPVVVSPPSNPAPAPPITNSNGCGGSLVTYCTADKTGFAYCSNNFVQKCAGGTTCHDGAFWASCL</sequence>
<keyword evidence="2 5" id="KW-0732">Signal</keyword>
<evidence type="ECO:0000259" key="6">
    <source>
        <dbReference type="PROSITE" id="PS50941"/>
    </source>
</evidence>
<evidence type="ECO:0000256" key="5">
    <source>
        <dbReference type="SAM" id="SignalP"/>
    </source>
</evidence>
<dbReference type="InterPro" id="IPR001002">
    <property type="entry name" value="Chitin-bd_1"/>
</dbReference>
<evidence type="ECO:0000256" key="4">
    <source>
        <dbReference type="SAM" id="MobiDB-lite"/>
    </source>
</evidence>
<dbReference type="Gene3D" id="3.30.60.10">
    <property type="entry name" value="Endochitinase-like"/>
    <property type="match status" value="2"/>
</dbReference>
<dbReference type="SMART" id="SM00270">
    <property type="entry name" value="ChtBD1"/>
    <property type="match status" value="2"/>
</dbReference>
<name>A0AAD5Y1J5_9FUNG</name>
<keyword evidence="3" id="KW-1015">Disulfide bond</keyword>
<feature type="domain" description="Chitin-binding type-1" evidence="6">
    <location>
        <begin position="196"/>
        <end position="237"/>
    </location>
</feature>
<feature type="compositionally biased region" description="Low complexity" evidence="4">
    <location>
        <begin position="185"/>
        <end position="197"/>
    </location>
</feature>
<accession>A0AAD5Y1J5</accession>
<feature type="signal peptide" evidence="5">
    <location>
        <begin position="1"/>
        <end position="19"/>
    </location>
</feature>
<dbReference type="SUPFAM" id="SSF57016">
    <property type="entry name" value="Plant lectins/antimicrobial peptides"/>
    <property type="match status" value="2"/>
</dbReference>
<feature type="disulfide bond" evidence="3">
    <location>
        <begin position="210"/>
        <end position="224"/>
    </location>
</feature>
<comment type="caution">
    <text evidence="7">The sequence shown here is derived from an EMBL/GenBank/DDBJ whole genome shotgun (WGS) entry which is preliminary data.</text>
</comment>
<dbReference type="InterPro" id="IPR036861">
    <property type="entry name" value="Endochitinase-like_sf"/>
</dbReference>
<feature type="region of interest" description="Disordered" evidence="4">
    <location>
        <begin position="168"/>
        <end position="197"/>
    </location>
</feature>